<evidence type="ECO:0000313" key="5">
    <source>
        <dbReference type="Proteomes" id="UP000184420"/>
    </source>
</evidence>
<dbReference type="Pfam" id="PF00085">
    <property type="entry name" value="Thioredoxin"/>
    <property type="match status" value="1"/>
</dbReference>
<dbReference type="AlphaFoldDB" id="A0A1M6VXW2"/>
<feature type="domain" description="Thioredoxin" evidence="3">
    <location>
        <begin position="113"/>
        <end position="229"/>
    </location>
</feature>
<dbReference type="EMBL" id="FRBL01000001">
    <property type="protein sequence ID" value="SHK86362.1"/>
    <property type="molecule type" value="Genomic_DNA"/>
</dbReference>
<organism evidence="4 5">
    <name type="scientific">Chitinophaga jiangningensis</name>
    <dbReference type="NCBI Taxonomy" id="1419482"/>
    <lineage>
        <taxon>Bacteria</taxon>
        <taxon>Pseudomonadati</taxon>
        <taxon>Bacteroidota</taxon>
        <taxon>Chitinophagia</taxon>
        <taxon>Chitinophagales</taxon>
        <taxon>Chitinophagaceae</taxon>
        <taxon>Chitinophaga</taxon>
    </lineage>
</organism>
<dbReference type="PROSITE" id="PS50206">
    <property type="entry name" value="RHODANESE_3"/>
    <property type="match status" value="1"/>
</dbReference>
<dbReference type="SMART" id="SM00450">
    <property type="entry name" value="RHOD"/>
    <property type="match status" value="1"/>
</dbReference>
<dbReference type="InterPro" id="IPR052367">
    <property type="entry name" value="Thiosulfate_ST/Rhodanese-like"/>
</dbReference>
<feature type="chain" id="PRO_5013359771" evidence="1">
    <location>
        <begin position="20"/>
        <end position="229"/>
    </location>
</feature>
<dbReference type="InterPro" id="IPR001763">
    <property type="entry name" value="Rhodanese-like_dom"/>
</dbReference>
<dbReference type="Pfam" id="PF00581">
    <property type="entry name" value="Rhodanese"/>
    <property type="match status" value="1"/>
</dbReference>
<feature type="domain" description="Rhodanese" evidence="2">
    <location>
        <begin position="35"/>
        <end position="126"/>
    </location>
</feature>
<dbReference type="Gene3D" id="3.40.250.10">
    <property type="entry name" value="Rhodanese-like domain"/>
    <property type="match status" value="1"/>
</dbReference>
<dbReference type="SUPFAM" id="SSF52821">
    <property type="entry name" value="Rhodanese/Cell cycle control phosphatase"/>
    <property type="match status" value="1"/>
</dbReference>
<accession>A0A1M6VXW2</accession>
<sequence>MRKLLTISALLLAGLGVSAQDKQREDAATFAKDIAQPGVQVFDVRTAAEFRTGYLPNALQADYTRKEEFQERVKYLHKDQPVYIYCLSGGRSTAAAKWMRENGFTSVVELDGGINAWKQAGMSLAGAKGQQPQMAISSYLQQVQTKGWVLTDVGAAWCPPCKQMEPVLQALLNERKDVKLVKVDGGNDTEVMQSINASKLPTFIIYKDGEEQGRFTGVTSKEQLMNMLK</sequence>
<proteinExistence type="predicted"/>
<dbReference type="Proteomes" id="UP000184420">
    <property type="component" value="Unassembled WGS sequence"/>
</dbReference>
<protein>
    <submittedName>
        <fullName evidence="4">Rhodanese-related sulfurtransferase</fullName>
    </submittedName>
</protein>
<reference evidence="4 5" key="1">
    <citation type="submission" date="2016-11" db="EMBL/GenBank/DDBJ databases">
        <authorList>
            <person name="Jaros S."/>
            <person name="Januszkiewicz K."/>
            <person name="Wedrychowicz H."/>
        </authorList>
    </citation>
    <scope>NUCLEOTIDE SEQUENCE [LARGE SCALE GENOMIC DNA]</scope>
    <source>
        <strain evidence="4 5">DSM 27406</strain>
    </source>
</reference>
<keyword evidence="4" id="KW-0808">Transferase</keyword>
<keyword evidence="5" id="KW-1185">Reference proteome</keyword>
<dbReference type="STRING" id="1419482.SAMN05444266_101409"/>
<dbReference type="GO" id="GO:0016740">
    <property type="term" value="F:transferase activity"/>
    <property type="evidence" value="ECO:0007669"/>
    <property type="project" value="UniProtKB-KW"/>
</dbReference>
<dbReference type="InterPro" id="IPR036873">
    <property type="entry name" value="Rhodanese-like_dom_sf"/>
</dbReference>
<dbReference type="CDD" id="cd00158">
    <property type="entry name" value="RHOD"/>
    <property type="match status" value="1"/>
</dbReference>
<evidence type="ECO:0000259" key="3">
    <source>
        <dbReference type="PROSITE" id="PS51352"/>
    </source>
</evidence>
<evidence type="ECO:0000313" key="4">
    <source>
        <dbReference type="EMBL" id="SHK86362.1"/>
    </source>
</evidence>
<gene>
    <name evidence="4" type="ORF">SAMN05444266_101409</name>
</gene>
<dbReference type="CDD" id="cd02947">
    <property type="entry name" value="TRX_family"/>
    <property type="match status" value="1"/>
</dbReference>
<dbReference type="RefSeq" id="WP_073077497.1">
    <property type="nucleotide sequence ID" value="NZ_FRBL01000001.1"/>
</dbReference>
<dbReference type="PANTHER" id="PTHR45431">
    <property type="entry name" value="RHODANESE-LIKE DOMAIN-CONTAINING PROTEIN 15, CHLOROPLASTIC"/>
    <property type="match status" value="1"/>
</dbReference>
<dbReference type="SUPFAM" id="SSF52833">
    <property type="entry name" value="Thioredoxin-like"/>
    <property type="match status" value="1"/>
</dbReference>
<keyword evidence="1" id="KW-0732">Signal</keyword>
<dbReference type="Gene3D" id="3.40.30.10">
    <property type="entry name" value="Glutaredoxin"/>
    <property type="match status" value="1"/>
</dbReference>
<dbReference type="InterPro" id="IPR013766">
    <property type="entry name" value="Thioredoxin_domain"/>
</dbReference>
<feature type="signal peptide" evidence="1">
    <location>
        <begin position="1"/>
        <end position="19"/>
    </location>
</feature>
<dbReference type="PROSITE" id="PS51352">
    <property type="entry name" value="THIOREDOXIN_2"/>
    <property type="match status" value="1"/>
</dbReference>
<evidence type="ECO:0000256" key="1">
    <source>
        <dbReference type="SAM" id="SignalP"/>
    </source>
</evidence>
<dbReference type="InterPro" id="IPR036249">
    <property type="entry name" value="Thioredoxin-like_sf"/>
</dbReference>
<name>A0A1M6VXW2_9BACT</name>
<evidence type="ECO:0000259" key="2">
    <source>
        <dbReference type="PROSITE" id="PS50206"/>
    </source>
</evidence>
<dbReference type="PANTHER" id="PTHR45431:SF3">
    <property type="entry name" value="RHODANESE-LIKE DOMAIN-CONTAINING PROTEIN 15, CHLOROPLASTIC"/>
    <property type="match status" value="1"/>
</dbReference>